<reference evidence="5 6" key="1">
    <citation type="submission" date="2017-04" db="EMBL/GenBank/DDBJ databases">
        <title>Unexpected and diverse lifestyles within the genus Limnohabitans.</title>
        <authorList>
            <person name="Kasalicky V."/>
            <person name="Mehrshad M."/>
            <person name="Andrei S.-A."/>
            <person name="Salcher M."/>
            <person name="Kratochvilova H."/>
            <person name="Simek K."/>
            <person name="Ghai R."/>
        </authorList>
    </citation>
    <scope>NUCLEOTIDE SEQUENCE [LARGE SCALE GENOMIC DNA]</scope>
    <source>
        <strain evidence="5 6">MWH-C5</strain>
    </source>
</reference>
<evidence type="ECO:0000256" key="3">
    <source>
        <dbReference type="ARBA" id="ARBA00023163"/>
    </source>
</evidence>
<keyword evidence="6" id="KW-1185">Reference proteome</keyword>
<sequence length="170" mass="19224">MNSETLDTTHTAWYVVHTKPRQETRALENLQNQGFDCFLPMMQVQKLRNQRVQTVAEPMFSRYLFIQLDDTTQNWGPIRSTLGVSKLVSFGPQPAKVPPEFINFLKDAPPEALEHMFAPGDSVQIANGPLQGLEGKYMAHDGETRAFVLVDLLGQPQKLRMAVESLRVNI</sequence>
<dbReference type="RefSeq" id="WP_108402177.1">
    <property type="nucleotide sequence ID" value="NZ_NESP01000001.1"/>
</dbReference>
<dbReference type="GO" id="GO:0031564">
    <property type="term" value="P:transcription antitermination"/>
    <property type="evidence" value="ECO:0007669"/>
    <property type="project" value="UniProtKB-KW"/>
</dbReference>
<comment type="caution">
    <text evidence="5">The sequence shown here is derived from an EMBL/GenBank/DDBJ whole genome shotgun (WGS) entry which is preliminary data.</text>
</comment>
<dbReference type="InterPro" id="IPR036735">
    <property type="entry name" value="NGN_dom_sf"/>
</dbReference>
<dbReference type="Gene3D" id="3.30.70.940">
    <property type="entry name" value="NusG, N-terminal domain"/>
    <property type="match status" value="1"/>
</dbReference>
<dbReference type="InterPro" id="IPR043425">
    <property type="entry name" value="NusG-like"/>
</dbReference>
<dbReference type="InterPro" id="IPR008991">
    <property type="entry name" value="Translation_prot_SH3-like_sf"/>
</dbReference>
<proteinExistence type="predicted"/>
<dbReference type="EMBL" id="NESP01000001">
    <property type="protein sequence ID" value="PUE59617.1"/>
    <property type="molecule type" value="Genomic_DNA"/>
</dbReference>
<evidence type="ECO:0000259" key="4">
    <source>
        <dbReference type="SMART" id="SM00738"/>
    </source>
</evidence>
<evidence type="ECO:0000313" key="6">
    <source>
        <dbReference type="Proteomes" id="UP000251341"/>
    </source>
</evidence>
<accession>A0A315G1M3</accession>
<name>A0A315G1M3_9BURK</name>
<keyword evidence="1" id="KW-0889">Transcription antitermination</keyword>
<evidence type="ECO:0000313" key="5">
    <source>
        <dbReference type="EMBL" id="PUE59617.1"/>
    </source>
</evidence>
<dbReference type="SUPFAM" id="SSF50104">
    <property type="entry name" value="Translation proteins SH3-like domain"/>
    <property type="match status" value="1"/>
</dbReference>
<protein>
    <submittedName>
        <fullName evidence="5">Transcription/translation regulatory transformer protein RfaH</fullName>
    </submittedName>
</protein>
<dbReference type="SMART" id="SM00738">
    <property type="entry name" value="NGN"/>
    <property type="match status" value="1"/>
</dbReference>
<feature type="domain" description="NusG-like N-terminal" evidence="4">
    <location>
        <begin position="10"/>
        <end position="108"/>
    </location>
</feature>
<dbReference type="NCBIfam" id="NF006534">
    <property type="entry name" value="PRK09014.1"/>
    <property type="match status" value="1"/>
</dbReference>
<dbReference type="SUPFAM" id="SSF82679">
    <property type="entry name" value="N-utilization substance G protein NusG, N-terminal domain"/>
    <property type="match status" value="1"/>
</dbReference>
<dbReference type="NCBIfam" id="TIGR01955">
    <property type="entry name" value="RfaH"/>
    <property type="match status" value="1"/>
</dbReference>
<dbReference type="Pfam" id="PF02357">
    <property type="entry name" value="NusG"/>
    <property type="match status" value="1"/>
</dbReference>
<dbReference type="PANTHER" id="PTHR30265">
    <property type="entry name" value="RHO-INTERACTING TRANSCRIPTION TERMINATION FACTOR NUSG"/>
    <property type="match status" value="1"/>
</dbReference>
<keyword evidence="3" id="KW-0804">Transcription</keyword>
<organism evidence="5 6">
    <name type="scientific">Limnohabitans curvus</name>
    <dbReference type="NCBI Taxonomy" id="323423"/>
    <lineage>
        <taxon>Bacteria</taxon>
        <taxon>Pseudomonadati</taxon>
        <taxon>Pseudomonadota</taxon>
        <taxon>Betaproteobacteria</taxon>
        <taxon>Burkholderiales</taxon>
        <taxon>Comamonadaceae</taxon>
        <taxon>Limnohabitans</taxon>
    </lineage>
</organism>
<dbReference type="InterPro" id="IPR010215">
    <property type="entry name" value="Transcription_antiterm_RfaH"/>
</dbReference>
<dbReference type="PANTHER" id="PTHR30265:SF7">
    <property type="entry name" value="TRANSCRIPTION ANTITERMINATION PROTEIN RFAH"/>
    <property type="match status" value="1"/>
</dbReference>
<dbReference type="GO" id="GO:0005829">
    <property type="term" value="C:cytosol"/>
    <property type="evidence" value="ECO:0007669"/>
    <property type="project" value="TreeGrafter"/>
</dbReference>
<dbReference type="AlphaFoldDB" id="A0A315G1M3"/>
<dbReference type="GO" id="GO:0006354">
    <property type="term" value="P:DNA-templated transcription elongation"/>
    <property type="evidence" value="ECO:0007669"/>
    <property type="project" value="InterPro"/>
</dbReference>
<evidence type="ECO:0000256" key="1">
    <source>
        <dbReference type="ARBA" id="ARBA00022814"/>
    </source>
</evidence>
<dbReference type="CDD" id="cd09892">
    <property type="entry name" value="NGN_SP_RfaH"/>
    <property type="match status" value="1"/>
</dbReference>
<dbReference type="CDD" id="cd06091">
    <property type="entry name" value="KOW_NusG"/>
    <property type="match status" value="1"/>
</dbReference>
<keyword evidence="2" id="KW-0805">Transcription regulation</keyword>
<evidence type="ECO:0000256" key="2">
    <source>
        <dbReference type="ARBA" id="ARBA00023015"/>
    </source>
</evidence>
<dbReference type="Proteomes" id="UP000251341">
    <property type="component" value="Unassembled WGS sequence"/>
</dbReference>
<dbReference type="InterPro" id="IPR006645">
    <property type="entry name" value="NGN-like_dom"/>
</dbReference>
<gene>
    <name evidence="5" type="ORF">B9Z44_08545</name>
</gene>